<gene>
    <name evidence="7" type="ORF">BLA15945_01637</name>
</gene>
<proteinExistence type="predicted"/>
<evidence type="ECO:0000256" key="5">
    <source>
        <dbReference type="SAM" id="Phobius"/>
    </source>
</evidence>
<feature type="transmembrane region" description="Helical" evidence="5">
    <location>
        <begin position="35"/>
        <end position="53"/>
    </location>
</feature>
<dbReference type="GO" id="GO:0005576">
    <property type="term" value="C:extracellular region"/>
    <property type="evidence" value="ECO:0007669"/>
    <property type="project" value="UniProtKB-SubCell"/>
</dbReference>
<dbReference type="InterPro" id="IPR011050">
    <property type="entry name" value="Pectin_lyase_fold/virulence"/>
</dbReference>
<dbReference type="Pfam" id="PF13018">
    <property type="entry name" value="ESPR"/>
    <property type="match status" value="1"/>
</dbReference>
<keyword evidence="5" id="KW-0472">Membrane</keyword>
<keyword evidence="3" id="KW-0732">Signal</keyword>
<reference evidence="7 8" key="1">
    <citation type="submission" date="2019-09" db="EMBL/GenBank/DDBJ databases">
        <authorList>
            <person name="Depoorter E."/>
        </authorList>
    </citation>
    <scope>NUCLEOTIDE SEQUENCE [LARGE SCALE GENOMIC DNA]</scope>
    <source>
        <strain evidence="7">R-15945</strain>
    </source>
</reference>
<dbReference type="SUPFAM" id="SSF51126">
    <property type="entry name" value="Pectin lyase-like"/>
    <property type="match status" value="1"/>
</dbReference>
<dbReference type="SMART" id="SM00912">
    <property type="entry name" value="Haemagg_act"/>
    <property type="match status" value="1"/>
</dbReference>
<evidence type="ECO:0000256" key="4">
    <source>
        <dbReference type="SAM" id="MobiDB-lite"/>
    </source>
</evidence>
<dbReference type="InterPro" id="IPR050909">
    <property type="entry name" value="Bact_Autotransporter_VF"/>
</dbReference>
<feature type="domain" description="Filamentous haemagglutinin FhaB/tRNA nuclease CdiA-like TPS" evidence="6">
    <location>
        <begin position="50"/>
        <end position="164"/>
    </location>
</feature>
<sequence>MNKTYALVWNSTQRCWTAVGETARRRGKSVGGKRAAVAAASLLGFAALPAFALPSGETIMSGKADIVRSDDGRTMNINQHTDKLITNWQDFGVAGGERLSFNQPNSQSLALNRVIGSTGSRIDGQISANGRVFLVNPNGVLFGAGAQVNVGGLVASTQNLSDADFLAGNYRFSGTSTQSVTNNGTITAAEGGSVALLGARVANNGTIQAKLGRVALGAGNAFTVNFDGNGLLNLQVDGGAVDAQASNGGLLKADGGEVLMTARAAGNLLDAVVNNTGTIEARGLATRGGKITLDGGTVQVGGKLDASAGTDDAPAGSVVTRGERVNVAGNATVDTRAGNAAGTWTIEAANAGVGGDGGSIGADTLSRNLGTTNVALTNTKQDLTVGGPVTWSSDNTLTLTSAMGNVNLRHAVSASGNAAQLRVNATNQIRIDDAVRLTGQNAHLELNAKNGHVLAGDKAVVTLSGANASYRSNGEDYKVLHTLADLRNVDANLNGRYVLGNGIDGMNAGFRSIGGDSSFSGRFDGLGNTISRLNITNPYSASVGLFAVNTGRIANVALQDITATATTSRYGMPVSIGALAGSNFGEISNVTARNVDVAAKGAAYIGGLVGSNYSGTIDRANVSGKVEGDPDTIAIGGLVAENTTVTWPQSSAATISNSHANVRVTAARSNGIGGLVGINNGVIANASSAGNVIANGNFGNAGGLVGVNQKGGVITGSSSSAIVTAGHNTNTGGFVGLNDGDIDTSRADGDVVAGNSGSAGGLVGQNRGRIVDSQANGNVKAGASSHAGGLVGLNEGAIARATATGRVLAGTDSAAGGLAGTNKGSVERSNASGNITADARSHVGGLIGRNAGTVLASTAAGSVKAGAQSDAGGLIGRSDTGRVTESLASGDVEAGDSSAAGGLIGRLAGTVDTSRATGSVRAGAQSQVGGLAGLNAGTITGSSSSGPVSGGRYANLGGLAGVNLGRIERSATDSRIAFTSGHEQTYGALAGVNFGTLRGNLASDNSIALVGNNFGMLMD</sequence>
<evidence type="ECO:0000256" key="2">
    <source>
        <dbReference type="ARBA" id="ARBA00022525"/>
    </source>
</evidence>
<evidence type="ECO:0000313" key="8">
    <source>
        <dbReference type="Proteomes" id="UP000494174"/>
    </source>
</evidence>
<dbReference type="NCBIfam" id="TIGR01901">
    <property type="entry name" value="adhes_NPXG"/>
    <property type="match status" value="1"/>
</dbReference>
<evidence type="ECO:0000256" key="3">
    <source>
        <dbReference type="ARBA" id="ARBA00022729"/>
    </source>
</evidence>
<dbReference type="RefSeq" id="WP_174968014.1">
    <property type="nucleotide sequence ID" value="NZ_CABVPU010000004.1"/>
</dbReference>
<name>A0A6P2IZA2_BURL3</name>
<dbReference type="InterPro" id="IPR024973">
    <property type="entry name" value="ESPR"/>
</dbReference>
<dbReference type="InterPro" id="IPR008638">
    <property type="entry name" value="FhaB/CdiA-like_TPS"/>
</dbReference>
<dbReference type="Gene3D" id="2.160.20.110">
    <property type="match status" value="3"/>
</dbReference>
<dbReference type="EMBL" id="CABVPU010000004">
    <property type="protein sequence ID" value="VWB36497.1"/>
    <property type="molecule type" value="Genomic_DNA"/>
</dbReference>
<feature type="region of interest" description="Disordered" evidence="4">
    <location>
        <begin position="813"/>
        <end position="833"/>
    </location>
</feature>
<dbReference type="Proteomes" id="UP000494174">
    <property type="component" value="Unassembled WGS sequence"/>
</dbReference>
<organism evidence="7 8">
    <name type="scientific">Burkholderia lata (strain ATCC 17760 / DSM 23089 / LMG 22485 / NCIMB 9086 / R18194 / 383)</name>
    <dbReference type="NCBI Taxonomy" id="482957"/>
    <lineage>
        <taxon>Bacteria</taxon>
        <taxon>Pseudomonadati</taxon>
        <taxon>Pseudomonadota</taxon>
        <taxon>Betaproteobacteria</taxon>
        <taxon>Burkholderiales</taxon>
        <taxon>Burkholderiaceae</taxon>
        <taxon>Burkholderia</taxon>
        <taxon>Burkholderia cepacia complex</taxon>
    </lineage>
</organism>
<accession>A0A6P2IZA2</accession>
<keyword evidence="2" id="KW-0964">Secreted</keyword>
<evidence type="ECO:0000259" key="6">
    <source>
        <dbReference type="SMART" id="SM00912"/>
    </source>
</evidence>
<dbReference type="Gene3D" id="2.160.20.10">
    <property type="entry name" value="Single-stranded right-handed beta-helix, Pectin lyase-like"/>
    <property type="match status" value="1"/>
</dbReference>
<evidence type="ECO:0000313" key="7">
    <source>
        <dbReference type="EMBL" id="VWB36497.1"/>
    </source>
</evidence>
<evidence type="ECO:0000256" key="1">
    <source>
        <dbReference type="ARBA" id="ARBA00004613"/>
    </source>
</evidence>
<dbReference type="PANTHER" id="PTHR12338:SF8">
    <property type="entry name" value="HEME_HEMOPEXIN-BINDING PROTEIN"/>
    <property type="match status" value="1"/>
</dbReference>
<dbReference type="Pfam" id="PF05860">
    <property type="entry name" value="TPS"/>
    <property type="match status" value="1"/>
</dbReference>
<dbReference type="InterPro" id="IPR012334">
    <property type="entry name" value="Pectin_lyas_fold"/>
</dbReference>
<keyword evidence="5" id="KW-1133">Transmembrane helix</keyword>
<dbReference type="AlphaFoldDB" id="A0A6P2IZA2"/>
<dbReference type="PANTHER" id="PTHR12338">
    <property type="entry name" value="AUTOTRANSPORTER"/>
    <property type="match status" value="1"/>
</dbReference>
<protein>
    <submittedName>
        <fullName evidence="7">Filamentous hemagglutinin</fullName>
    </submittedName>
</protein>
<keyword evidence="5" id="KW-0812">Transmembrane</keyword>
<feature type="compositionally biased region" description="Polar residues" evidence="4">
    <location>
        <begin position="822"/>
        <end position="833"/>
    </location>
</feature>
<comment type="subcellular location">
    <subcellularLocation>
        <location evidence="1">Secreted</location>
    </subcellularLocation>
</comment>